<proteinExistence type="predicted"/>
<dbReference type="SUPFAM" id="SSF63380">
    <property type="entry name" value="Riboflavin synthase domain-like"/>
    <property type="match status" value="1"/>
</dbReference>
<protein>
    <submittedName>
        <fullName evidence="2">NADPH-dependent ferric siderophore reductase</fullName>
    </submittedName>
</protein>
<organism evidence="2 3">
    <name type="scientific">Parenemella sanctibonifatiensis</name>
    <dbReference type="NCBI Taxonomy" id="2016505"/>
    <lineage>
        <taxon>Bacteria</taxon>
        <taxon>Bacillati</taxon>
        <taxon>Actinomycetota</taxon>
        <taxon>Actinomycetes</taxon>
        <taxon>Propionibacteriales</taxon>
        <taxon>Propionibacteriaceae</taxon>
        <taxon>Parenemella</taxon>
    </lineage>
</organism>
<dbReference type="PROSITE" id="PS51384">
    <property type="entry name" value="FAD_FR"/>
    <property type="match status" value="1"/>
</dbReference>
<dbReference type="EMBL" id="NMVI01000015">
    <property type="protein sequence ID" value="OYN87896.1"/>
    <property type="molecule type" value="Genomic_DNA"/>
</dbReference>
<dbReference type="InterPro" id="IPR039374">
    <property type="entry name" value="SIP_fam"/>
</dbReference>
<dbReference type="Pfam" id="PF08021">
    <property type="entry name" value="FAD_binding_9"/>
    <property type="match status" value="1"/>
</dbReference>
<dbReference type="Pfam" id="PF04954">
    <property type="entry name" value="SIP"/>
    <property type="match status" value="1"/>
</dbReference>
<reference evidence="2 3" key="1">
    <citation type="submission" date="2017-07" db="EMBL/GenBank/DDBJ databases">
        <title>Draft whole genome sequences of clinical Proprionibacteriaceae strains.</title>
        <authorList>
            <person name="Bernier A.-M."/>
            <person name="Bernard K."/>
            <person name="Domingo M.-C."/>
        </authorList>
    </citation>
    <scope>NUCLEOTIDE SEQUENCE [LARGE SCALE GENOMIC DNA]</scope>
    <source>
        <strain evidence="2 3">NML 160184</strain>
    </source>
</reference>
<dbReference type="RefSeq" id="WP_094450561.1">
    <property type="nucleotide sequence ID" value="NZ_NMVI01000015.1"/>
</dbReference>
<dbReference type="InterPro" id="IPR017927">
    <property type="entry name" value="FAD-bd_FR_type"/>
</dbReference>
<dbReference type="InterPro" id="IPR007037">
    <property type="entry name" value="SIP_rossman_dom"/>
</dbReference>
<dbReference type="InterPro" id="IPR013113">
    <property type="entry name" value="SIP_FAD-bd"/>
</dbReference>
<dbReference type="PANTHER" id="PTHR30157:SF0">
    <property type="entry name" value="NADPH-DEPENDENT FERRIC-CHELATE REDUCTASE"/>
    <property type="match status" value="1"/>
</dbReference>
<accession>A0A255E8Q9</accession>
<dbReference type="AlphaFoldDB" id="A0A255E8Q9"/>
<dbReference type="InterPro" id="IPR039261">
    <property type="entry name" value="FNR_nucleotide-bd"/>
</dbReference>
<dbReference type="GO" id="GO:0016491">
    <property type="term" value="F:oxidoreductase activity"/>
    <property type="evidence" value="ECO:0007669"/>
    <property type="project" value="InterPro"/>
</dbReference>
<dbReference type="Gene3D" id="3.40.50.80">
    <property type="entry name" value="Nucleotide-binding domain of ferredoxin-NADP reductase (FNR) module"/>
    <property type="match status" value="1"/>
</dbReference>
<feature type="domain" description="FAD-binding FR-type" evidence="1">
    <location>
        <begin position="21"/>
        <end position="149"/>
    </location>
</feature>
<comment type="caution">
    <text evidence="2">The sequence shown here is derived from an EMBL/GenBank/DDBJ whole genome shotgun (WGS) entry which is preliminary data.</text>
</comment>
<evidence type="ECO:0000259" key="1">
    <source>
        <dbReference type="PROSITE" id="PS51384"/>
    </source>
</evidence>
<dbReference type="InterPro" id="IPR017938">
    <property type="entry name" value="Riboflavin_synthase-like_b-brl"/>
</dbReference>
<evidence type="ECO:0000313" key="3">
    <source>
        <dbReference type="Proteomes" id="UP000216533"/>
    </source>
</evidence>
<sequence length="273" mass="29610">MTSLSETSTDNRTLWQGRTEASPWLATVSAVIDPAPRVRRLTLQAPEFADWSVVGADEYFGLLMAHPERGLTMPECAGVADLRKAVAEVPEDHRPGLRWYTVRAHRPESAEVDVDIVIHSDGPGGAFLARVAVGEVVGFAPGNGHYLAKDPSWEQLLVADETAYPALSAIGELVAREGGTDRIRAIVEAPDPTFLASVDLPFQTAVVERGGEAPGTAVLAHLRHLELPSLDYAWVCGEGGMATAIRKHLTEDRGTPKDWVLYSGYWRLGKARP</sequence>
<dbReference type="CDD" id="cd06193">
    <property type="entry name" value="siderophore_interacting"/>
    <property type="match status" value="1"/>
</dbReference>
<name>A0A255E8Q9_9ACTN</name>
<dbReference type="Proteomes" id="UP000216533">
    <property type="component" value="Unassembled WGS sequence"/>
</dbReference>
<dbReference type="PANTHER" id="PTHR30157">
    <property type="entry name" value="FERRIC REDUCTASE, NADPH-DEPENDENT"/>
    <property type="match status" value="1"/>
</dbReference>
<evidence type="ECO:0000313" key="2">
    <source>
        <dbReference type="EMBL" id="OYN87896.1"/>
    </source>
</evidence>
<dbReference type="Gene3D" id="2.40.30.10">
    <property type="entry name" value="Translation factors"/>
    <property type="match status" value="1"/>
</dbReference>
<gene>
    <name evidence="2" type="ORF">CGZ92_06460</name>
</gene>